<dbReference type="PANTHER" id="PTHR36302:SF1">
    <property type="entry name" value="COPPER CHAPERONE PCU(A)C"/>
    <property type="match status" value="1"/>
</dbReference>
<dbReference type="InterPro" id="IPR036182">
    <property type="entry name" value="PCuAC_sf"/>
</dbReference>
<reference evidence="2 3" key="1">
    <citation type="submission" date="2019-03" db="EMBL/GenBank/DDBJ databases">
        <title>Genomic Encyclopedia of Type Strains, Phase IV (KMG-IV): sequencing the most valuable type-strain genomes for metagenomic binning, comparative biology and taxonomic classification.</title>
        <authorList>
            <person name="Goeker M."/>
        </authorList>
    </citation>
    <scope>NUCLEOTIDE SEQUENCE [LARGE SCALE GENOMIC DNA]</scope>
    <source>
        <strain evidence="2 3">DSM 13605</strain>
    </source>
</reference>
<dbReference type="RefSeq" id="WP_162797680.1">
    <property type="nucleotide sequence ID" value="NZ_MSZW01000043.1"/>
</dbReference>
<gene>
    <name evidence="2" type="ORF">EDC34_10370</name>
</gene>
<dbReference type="Gene3D" id="2.60.40.1890">
    <property type="entry name" value="PCu(A)C copper chaperone"/>
    <property type="match status" value="1"/>
</dbReference>
<sequence length="158" mass="16715">MDKSNGSKTWAGMGRLAAGGLALALALPALAGGKPAVQVQEAWMRATPPGAKVAGGFMTLVNPTAQDDRLLRVDSPEAARVELHETRSEGGVMRMRALPDGLVVPAHGQVQLKPGSYHLMFIQPRRALEAEMQVPATLVFERAGAVPVTFQVRALGAR</sequence>
<dbReference type="InterPro" id="IPR058248">
    <property type="entry name" value="Lxx211020-like"/>
</dbReference>
<dbReference type="Pfam" id="PF04314">
    <property type="entry name" value="PCuAC"/>
    <property type="match status" value="1"/>
</dbReference>
<evidence type="ECO:0000256" key="1">
    <source>
        <dbReference type="SAM" id="SignalP"/>
    </source>
</evidence>
<dbReference type="SUPFAM" id="SSF110087">
    <property type="entry name" value="DR1885-like metal-binding protein"/>
    <property type="match status" value="1"/>
</dbReference>
<feature type="chain" id="PRO_5020827022" description="Copper(I)-binding protein" evidence="1">
    <location>
        <begin position="32"/>
        <end position="158"/>
    </location>
</feature>
<feature type="signal peptide" evidence="1">
    <location>
        <begin position="1"/>
        <end position="31"/>
    </location>
</feature>
<dbReference type="PANTHER" id="PTHR36302">
    <property type="entry name" value="BLR7088 PROTEIN"/>
    <property type="match status" value="1"/>
</dbReference>
<evidence type="ECO:0000313" key="2">
    <source>
        <dbReference type="EMBL" id="TCT24731.1"/>
    </source>
</evidence>
<evidence type="ECO:0000313" key="3">
    <source>
        <dbReference type="Proteomes" id="UP000295414"/>
    </source>
</evidence>
<proteinExistence type="predicted"/>
<dbReference type="Proteomes" id="UP000295414">
    <property type="component" value="Unassembled WGS sequence"/>
</dbReference>
<dbReference type="InterPro" id="IPR007410">
    <property type="entry name" value="LpqE-like"/>
</dbReference>
<evidence type="ECO:0008006" key="4">
    <source>
        <dbReference type="Google" id="ProtNLM"/>
    </source>
</evidence>
<dbReference type="EMBL" id="SMAP01000003">
    <property type="protein sequence ID" value="TCT24731.1"/>
    <property type="molecule type" value="Genomic_DNA"/>
</dbReference>
<keyword evidence="1" id="KW-0732">Signal</keyword>
<dbReference type="AlphaFoldDB" id="A0A4R3N8A5"/>
<protein>
    <recommendedName>
        <fullName evidence="4">Copper(I)-binding protein</fullName>
    </recommendedName>
</protein>
<comment type="caution">
    <text evidence="2">The sequence shown here is derived from an EMBL/GenBank/DDBJ whole genome shotgun (WGS) entry which is preliminary data.</text>
</comment>
<name>A0A4R3N8A5_9GAMM</name>
<keyword evidence="3" id="KW-1185">Reference proteome</keyword>
<organism evidence="2 3">
    <name type="scientific">Thermomonas haemolytica</name>
    <dbReference type="NCBI Taxonomy" id="141949"/>
    <lineage>
        <taxon>Bacteria</taxon>
        <taxon>Pseudomonadati</taxon>
        <taxon>Pseudomonadota</taxon>
        <taxon>Gammaproteobacteria</taxon>
        <taxon>Lysobacterales</taxon>
        <taxon>Lysobacteraceae</taxon>
        <taxon>Thermomonas</taxon>
    </lineage>
</organism>
<accession>A0A4R3N8A5</accession>